<keyword evidence="1" id="KW-0472">Membrane</keyword>
<accession>A0A917H616</accession>
<proteinExistence type="predicted"/>
<dbReference type="InterPro" id="IPR036938">
    <property type="entry name" value="PAP2/HPO_sf"/>
</dbReference>
<evidence type="ECO:0000313" key="3">
    <source>
        <dbReference type="EMBL" id="GGG69213.1"/>
    </source>
</evidence>
<dbReference type="AlphaFoldDB" id="A0A917H616"/>
<organism evidence="3 4">
    <name type="scientific">Kocuria dechangensis</name>
    <dbReference type="NCBI Taxonomy" id="1176249"/>
    <lineage>
        <taxon>Bacteria</taxon>
        <taxon>Bacillati</taxon>
        <taxon>Actinomycetota</taxon>
        <taxon>Actinomycetes</taxon>
        <taxon>Micrococcales</taxon>
        <taxon>Micrococcaceae</taxon>
        <taxon>Kocuria</taxon>
    </lineage>
</organism>
<evidence type="ECO:0000259" key="2">
    <source>
        <dbReference type="Pfam" id="PF01569"/>
    </source>
</evidence>
<gene>
    <name evidence="3" type="ORF">GCM10011374_37050</name>
</gene>
<evidence type="ECO:0000256" key="1">
    <source>
        <dbReference type="SAM" id="Phobius"/>
    </source>
</evidence>
<feature type="transmembrane region" description="Helical" evidence="1">
    <location>
        <begin position="50"/>
        <end position="71"/>
    </location>
</feature>
<dbReference type="Pfam" id="PF01569">
    <property type="entry name" value="PAP2"/>
    <property type="match status" value="1"/>
</dbReference>
<keyword evidence="1" id="KW-0812">Transmembrane</keyword>
<evidence type="ECO:0000313" key="4">
    <source>
        <dbReference type="Proteomes" id="UP000638848"/>
    </source>
</evidence>
<comment type="caution">
    <text evidence="3">The sequence shown here is derived from an EMBL/GenBank/DDBJ whole genome shotgun (WGS) entry which is preliminary data.</text>
</comment>
<keyword evidence="4" id="KW-1185">Reference proteome</keyword>
<keyword evidence="1" id="KW-1133">Transmembrane helix</keyword>
<dbReference type="EMBL" id="BMEQ01000033">
    <property type="protein sequence ID" value="GGG69213.1"/>
    <property type="molecule type" value="Genomic_DNA"/>
</dbReference>
<feature type="domain" description="Phosphatidic acid phosphatase type 2/haloperoxidase" evidence="2">
    <location>
        <begin position="138"/>
        <end position="205"/>
    </location>
</feature>
<feature type="transmembrane region" description="Helical" evidence="1">
    <location>
        <begin position="115"/>
        <end position="136"/>
    </location>
</feature>
<feature type="transmembrane region" description="Helical" evidence="1">
    <location>
        <begin position="91"/>
        <end position="109"/>
    </location>
</feature>
<dbReference type="SUPFAM" id="SSF48317">
    <property type="entry name" value="Acid phosphatase/Vanadium-dependent haloperoxidase"/>
    <property type="match status" value="1"/>
</dbReference>
<dbReference type="Gene3D" id="1.20.144.10">
    <property type="entry name" value="Phosphatidic acid phosphatase type 2/haloperoxidase"/>
    <property type="match status" value="1"/>
</dbReference>
<feature type="transmembrane region" description="Helical" evidence="1">
    <location>
        <begin position="148"/>
        <end position="176"/>
    </location>
</feature>
<reference evidence="3" key="1">
    <citation type="journal article" date="2014" name="Int. J. Syst. Evol. Microbiol.">
        <title>Complete genome sequence of Corynebacterium casei LMG S-19264T (=DSM 44701T), isolated from a smear-ripened cheese.</title>
        <authorList>
            <consortium name="US DOE Joint Genome Institute (JGI-PGF)"/>
            <person name="Walter F."/>
            <person name="Albersmeier A."/>
            <person name="Kalinowski J."/>
            <person name="Ruckert C."/>
        </authorList>
    </citation>
    <scope>NUCLEOTIDE SEQUENCE</scope>
    <source>
        <strain evidence="3">CGMCC 1.12187</strain>
    </source>
</reference>
<dbReference type="Proteomes" id="UP000638848">
    <property type="component" value="Unassembled WGS sequence"/>
</dbReference>
<feature type="transmembrane region" description="Helical" evidence="1">
    <location>
        <begin position="182"/>
        <end position="203"/>
    </location>
</feature>
<sequence>MTVSAVGALEHRRTRKTAVALSETFQPPLVLSALFVTMPPLAQDAGLAGALWGLLGACAVCLLPFAAVIILARRGVLSDHHVSDKKQRAPIMAATFALTALYMMALLTWQGPMILMALAVAFASGMVGLILISPWWKISGHAMTAGSMGAIAFLSWGPWALVAIPMCIAVCISRVVLRAHTLAQVAAGAAFGATVIGGIYAMMYRLLVG</sequence>
<dbReference type="InterPro" id="IPR000326">
    <property type="entry name" value="PAP2/HPO"/>
</dbReference>
<protein>
    <recommendedName>
        <fullName evidence="2">Phosphatidic acid phosphatase type 2/haloperoxidase domain-containing protein</fullName>
    </recommendedName>
</protein>
<name>A0A917H616_9MICC</name>
<reference evidence="3" key="2">
    <citation type="submission" date="2020-09" db="EMBL/GenBank/DDBJ databases">
        <authorList>
            <person name="Sun Q."/>
            <person name="Zhou Y."/>
        </authorList>
    </citation>
    <scope>NUCLEOTIDE SEQUENCE</scope>
    <source>
        <strain evidence="3">CGMCC 1.12187</strain>
    </source>
</reference>